<organism evidence="1 2">
    <name type="scientific">Frigoriglobus tundricola</name>
    <dbReference type="NCBI Taxonomy" id="2774151"/>
    <lineage>
        <taxon>Bacteria</taxon>
        <taxon>Pseudomonadati</taxon>
        <taxon>Planctomycetota</taxon>
        <taxon>Planctomycetia</taxon>
        <taxon>Gemmatales</taxon>
        <taxon>Gemmataceae</taxon>
        <taxon>Frigoriglobus</taxon>
    </lineage>
</organism>
<evidence type="ECO:0000313" key="1">
    <source>
        <dbReference type="EMBL" id="QJW94784.1"/>
    </source>
</evidence>
<dbReference type="EMBL" id="CP053452">
    <property type="protein sequence ID" value="QJW94784.1"/>
    <property type="molecule type" value="Genomic_DNA"/>
</dbReference>
<dbReference type="KEGG" id="ftj:FTUN_2307"/>
<sequence length="53" mass="6172">MRVELGAKLNPNHSLRLGQLGWVRQQFRDNPKVVEEVADPRDIAADFRMFPPR</sequence>
<dbReference type="Proteomes" id="UP000503447">
    <property type="component" value="Chromosome"/>
</dbReference>
<reference evidence="2" key="1">
    <citation type="submission" date="2020-05" db="EMBL/GenBank/DDBJ databases">
        <title>Frigoriglobus tundricola gen. nov., sp. nov., a psychrotolerant cellulolytic planctomycete of the family Gemmataceae with two divergent copies of 16S rRNA gene.</title>
        <authorList>
            <person name="Kulichevskaya I.S."/>
            <person name="Ivanova A.A."/>
            <person name="Naumoff D.G."/>
            <person name="Beletsky A.V."/>
            <person name="Rijpstra W.I.C."/>
            <person name="Sinninghe Damste J.S."/>
            <person name="Mardanov A.V."/>
            <person name="Ravin N.V."/>
            <person name="Dedysh S.N."/>
        </authorList>
    </citation>
    <scope>NUCLEOTIDE SEQUENCE [LARGE SCALE GENOMIC DNA]</scope>
    <source>
        <strain evidence="2">PL17</strain>
    </source>
</reference>
<evidence type="ECO:0000313" key="2">
    <source>
        <dbReference type="Proteomes" id="UP000503447"/>
    </source>
</evidence>
<name>A0A6M5YMG4_9BACT</name>
<keyword evidence="2" id="KW-1185">Reference proteome</keyword>
<accession>A0A6M5YMG4</accession>
<dbReference type="RefSeq" id="WP_171470703.1">
    <property type="nucleotide sequence ID" value="NZ_CP053452.2"/>
</dbReference>
<proteinExistence type="predicted"/>
<protein>
    <submittedName>
        <fullName evidence="1">Uncharacterized protein</fullName>
    </submittedName>
</protein>
<gene>
    <name evidence="1" type="ORF">FTUN_2307</name>
</gene>
<dbReference type="AlphaFoldDB" id="A0A6M5YMG4"/>